<dbReference type="AlphaFoldDB" id="A0A1I8F403"/>
<evidence type="ECO:0000313" key="3">
    <source>
        <dbReference type="WBParaSite" id="maker-unitig_19742-snap-gene-0.0-mRNA-1"/>
    </source>
</evidence>
<name>A0A1I8F403_9PLAT</name>
<dbReference type="Pfam" id="PF18148">
    <property type="entry name" value="RGS_DHEX"/>
    <property type="match status" value="1"/>
</dbReference>
<dbReference type="Proteomes" id="UP000095280">
    <property type="component" value="Unplaced"/>
</dbReference>
<sequence length="101" mass="11208">QQTQAACSSGSAGRQQQQQCNITLTVLFHWVGAVARLAFCVTPMQRMLSKSPDRLDNTDYAVYLCKRTLLNKQRLELANYEAENFGQAAAPTAEAEAKVDR</sequence>
<dbReference type="WBParaSite" id="maker-unitig_19742-snap-gene-0.0-mRNA-1">
    <property type="protein sequence ID" value="maker-unitig_19742-snap-gene-0.0-mRNA-1"/>
    <property type="gene ID" value="maker-unitig_19742-snap-gene-0.0"/>
</dbReference>
<proteinExistence type="predicted"/>
<keyword evidence="2" id="KW-1185">Reference proteome</keyword>
<organism evidence="2 3">
    <name type="scientific">Macrostomum lignano</name>
    <dbReference type="NCBI Taxonomy" id="282301"/>
    <lineage>
        <taxon>Eukaryota</taxon>
        <taxon>Metazoa</taxon>
        <taxon>Spiralia</taxon>
        <taxon>Lophotrochozoa</taxon>
        <taxon>Platyhelminthes</taxon>
        <taxon>Rhabditophora</taxon>
        <taxon>Macrostomorpha</taxon>
        <taxon>Macrostomida</taxon>
        <taxon>Macrostomidae</taxon>
        <taxon>Macrostomum</taxon>
    </lineage>
</organism>
<feature type="domain" description="Regulator of G-protein signalling DHEX" evidence="1">
    <location>
        <begin position="55"/>
        <end position="87"/>
    </location>
</feature>
<protein>
    <submittedName>
        <fullName evidence="3">RGS_DHEX domain-containing protein</fullName>
    </submittedName>
</protein>
<reference evidence="3" key="1">
    <citation type="submission" date="2016-11" db="UniProtKB">
        <authorList>
            <consortium name="WormBaseParasite"/>
        </authorList>
    </citation>
    <scope>IDENTIFICATION</scope>
</reference>
<dbReference type="InterPro" id="IPR040759">
    <property type="entry name" value="RGS_DHEX"/>
</dbReference>
<evidence type="ECO:0000313" key="2">
    <source>
        <dbReference type="Proteomes" id="UP000095280"/>
    </source>
</evidence>
<dbReference type="InterPro" id="IPR047017">
    <property type="entry name" value="RGS6/7/9/11_DHEX_sf"/>
</dbReference>
<evidence type="ECO:0000259" key="1">
    <source>
        <dbReference type="Pfam" id="PF18148"/>
    </source>
</evidence>
<accession>A0A1I8F403</accession>
<dbReference type="Gene3D" id="1.10.1240.60">
    <property type="match status" value="1"/>
</dbReference>